<dbReference type="PANTHER" id="PTHR43646">
    <property type="entry name" value="GLYCOSYLTRANSFERASE"/>
    <property type="match status" value="1"/>
</dbReference>
<organism evidence="6 7">
    <name type="scientific">Bradyrhizobium vignae</name>
    <dbReference type="NCBI Taxonomy" id="1549949"/>
    <lineage>
        <taxon>Bacteria</taxon>
        <taxon>Pseudomonadati</taxon>
        <taxon>Pseudomonadota</taxon>
        <taxon>Alphaproteobacteria</taxon>
        <taxon>Hyphomicrobiales</taxon>
        <taxon>Nitrobacteraceae</taxon>
        <taxon>Bradyrhizobium</taxon>
    </lineage>
</organism>
<proteinExistence type="predicted"/>
<dbReference type="InterPro" id="IPR029044">
    <property type="entry name" value="Nucleotide-diphossugar_trans"/>
</dbReference>
<keyword evidence="4" id="KW-0808">Transferase</keyword>
<dbReference type="Proteomes" id="UP000246085">
    <property type="component" value="Chromosome BRAD3257"/>
</dbReference>
<evidence type="ECO:0000256" key="5">
    <source>
        <dbReference type="ARBA" id="ARBA00023136"/>
    </source>
</evidence>
<comment type="subcellular location">
    <subcellularLocation>
        <location evidence="1">Cell membrane</location>
    </subcellularLocation>
</comment>
<dbReference type="GO" id="GO:0005886">
    <property type="term" value="C:plasma membrane"/>
    <property type="evidence" value="ECO:0007669"/>
    <property type="project" value="UniProtKB-SubCell"/>
</dbReference>
<dbReference type="EMBL" id="LS398110">
    <property type="protein sequence ID" value="SPP97433.1"/>
    <property type="molecule type" value="Genomic_DNA"/>
</dbReference>
<evidence type="ECO:0000256" key="1">
    <source>
        <dbReference type="ARBA" id="ARBA00004236"/>
    </source>
</evidence>
<reference evidence="6 7" key="1">
    <citation type="submission" date="2018-03" db="EMBL/GenBank/DDBJ databases">
        <authorList>
            <person name="Gully D."/>
        </authorList>
    </citation>
    <scope>NUCLEOTIDE SEQUENCE [LARGE SCALE GENOMIC DNA]</scope>
    <source>
        <strain evidence="6">ORS3257</strain>
    </source>
</reference>
<dbReference type="Gene3D" id="3.90.550.10">
    <property type="entry name" value="Spore Coat Polysaccharide Biosynthesis Protein SpsA, Chain A"/>
    <property type="match status" value="1"/>
</dbReference>
<sequence length="241" mass="25840">MTHLAAMTGCGFTIACRSAAGKLHSATLRVYDNIIRTLRFSRSADPEASIMLSVIIPTDGVEQTAVATLAALVPGAAAGVIREVLLVDGTRNGVIERVADVAGCRFIGFEGSSQGAALAAGARQARSPWLMFLPAGAVLETGWIEETTQFIQAVATSGRDRAAVFRYARSPYANTALRDILWAVARKLVGPLGDQGLLIAREHYDRIGGYPPHARHSEARLLRRLGRSSRTMLRSRIVMVG</sequence>
<keyword evidence="3" id="KW-0328">Glycosyltransferase</keyword>
<keyword evidence="2" id="KW-1003">Cell membrane</keyword>
<keyword evidence="5" id="KW-0472">Membrane</keyword>
<gene>
    <name evidence="6" type="ORF">BRAD3257_6538</name>
</gene>
<protein>
    <recommendedName>
        <fullName evidence="8">Glycosyl transferase</fullName>
    </recommendedName>
</protein>
<dbReference type="AlphaFoldDB" id="A0A2U3Q7M1"/>
<evidence type="ECO:0008006" key="8">
    <source>
        <dbReference type="Google" id="ProtNLM"/>
    </source>
</evidence>
<dbReference type="SUPFAM" id="SSF53448">
    <property type="entry name" value="Nucleotide-diphospho-sugar transferases"/>
    <property type="match status" value="1"/>
</dbReference>
<name>A0A2U3Q7M1_9BRAD</name>
<evidence type="ECO:0000313" key="6">
    <source>
        <dbReference type="EMBL" id="SPP97433.1"/>
    </source>
</evidence>
<dbReference type="GO" id="GO:0016757">
    <property type="term" value="F:glycosyltransferase activity"/>
    <property type="evidence" value="ECO:0007669"/>
    <property type="project" value="UniProtKB-KW"/>
</dbReference>
<dbReference type="PANTHER" id="PTHR43646:SF2">
    <property type="entry name" value="GLYCOSYLTRANSFERASE 2-LIKE DOMAIN-CONTAINING PROTEIN"/>
    <property type="match status" value="1"/>
</dbReference>
<dbReference type="KEGG" id="bvz:BRAD3257_6538"/>
<evidence type="ECO:0000256" key="4">
    <source>
        <dbReference type="ARBA" id="ARBA00022679"/>
    </source>
</evidence>
<accession>A0A2U3Q7M1</accession>
<evidence type="ECO:0000256" key="2">
    <source>
        <dbReference type="ARBA" id="ARBA00022475"/>
    </source>
</evidence>
<evidence type="ECO:0000313" key="7">
    <source>
        <dbReference type="Proteomes" id="UP000246085"/>
    </source>
</evidence>
<evidence type="ECO:0000256" key="3">
    <source>
        <dbReference type="ARBA" id="ARBA00022676"/>
    </source>
</evidence>